<keyword evidence="6 10" id="KW-0378">Hydrolase</keyword>
<reference evidence="10 11" key="1">
    <citation type="submission" date="2023-07" db="EMBL/GenBank/DDBJ databases">
        <title>Genomic Encyclopedia of Type Strains, Phase IV (KMG-IV): sequencing the most valuable type-strain genomes for metagenomic binning, comparative biology and taxonomic classification.</title>
        <authorList>
            <person name="Goeker M."/>
        </authorList>
    </citation>
    <scope>NUCLEOTIDE SEQUENCE [LARGE SCALE GENOMIC DNA]</scope>
    <source>
        <strain evidence="10 11">DSM 45903</strain>
    </source>
</reference>
<dbReference type="GO" id="GO:0004035">
    <property type="term" value="F:alkaline phosphatase activity"/>
    <property type="evidence" value="ECO:0007669"/>
    <property type="project" value="UniProtKB-EC"/>
</dbReference>
<dbReference type="Gene3D" id="3.40.720.10">
    <property type="entry name" value="Alkaline Phosphatase, subunit A"/>
    <property type="match status" value="1"/>
</dbReference>
<comment type="caution">
    <text evidence="10">The sequence shown here is derived from an EMBL/GenBank/DDBJ whole genome shotgun (WGS) entry which is preliminary data.</text>
</comment>
<dbReference type="EC" id="3.1.3.1" evidence="10"/>
<dbReference type="Proteomes" id="UP001185012">
    <property type="component" value="Unassembled WGS sequence"/>
</dbReference>
<protein>
    <submittedName>
        <fullName evidence="10">Alkaline phosphatase</fullName>
        <ecNumber evidence="10">3.1.3.1</ecNumber>
    </submittedName>
</protein>
<proteinExistence type="inferred from homology"/>
<keyword evidence="11" id="KW-1185">Reference proteome</keyword>
<dbReference type="PRINTS" id="PR00113">
    <property type="entry name" value="ALKPHPHTASE"/>
</dbReference>
<dbReference type="InterPro" id="IPR017850">
    <property type="entry name" value="Alkaline_phosphatase_core_sf"/>
</dbReference>
<dbReference type="CDD" id="cd16012">
    <property type="entry name" value="ALP"/>
    <property type="match status" value="1"/>
</dbReference>
<organism evidence="10 11">
    <name type="scientific">Desmospora profundinema</name>
    <dbReference type="NCBI Taxonomy" id="1571184"/>
    <lineage>
        <taxon>Bacteria</taxon>
        <taxon>Bacillati</taxon>
        <taxon>Bacillota</taxon>
        <taxon>Bacilli</taxon>
        <taxon>Bacillales</taxon>
        <taxon>Thermoactinomycetaceae</taxon>
        <taxon>Desmospora</taxon>
    </lineage>
</organism>
<comment type="cofactor">
    <cofactor evidence="2">
        <name>Zn(2+)</name>
        <dbReference type="ChEBI" id="CHEBI:29105"/>
    </cofactor>
</comment>
<dbReference type="EMBL" id="JAVDQG010000002">
    <property type="protein sequence ID" value="MDR6225290.1"/>
    <property type="molecule type" value="Genomic_DNA"/>
</dbReference>
<dbReference type="PROSITE" id="PS00123">
    <property type="entry name" value="ALKALINE_PHOSPHATASE"/>
    <property type="match status" value="1"/>
</dbReference>
<evidence type="ECO:0000256" key="4">
    <source>
        <dbReference type="ARBA" id="ARBA00022553"/>
    </source>
</evidence>
<accession>A0ABU1IKH7</accession>
<dbReference type="InterPro" id="IPR018299">
    <property type="entry name" value="Alkaline_phosphatase_AS"/>
</dbReference>
<evidence type="ECO:0000256" key="6">
    <source>
        <dbReference type="ARBA" id="ARBA00022801"/>
    </source>
</evidence>
<keyword evidence="4" id="KW-0597">Phosphoprotein</keyword>
<evidence type="ECO:0000256" key="3">
    <source>
        <dbReference type="ARBA" id="ARBA00005984"/>
    </source>
</evidence>
<dbReference type="Pfam" id="PF00245">
    <property type="entry name" value="Alk_phosphatase"/>
    <property type="match status" value="1"/>
</dbReference>
<evidence type="ECO:0000313" key="11">
    <source>
        <dbReference type="Proteomes" id="UP001185012"/>
    </source>
</evidence>
<sequence>MKKRSILKGIAIGLACTVALGSALYTYNVEAMKPQPTDKAKNVILLIGDGMGPTQVSAAAYLKGRGYGDGKLAMNRFKHVGLVTTYSHDNVVTDSAAAATAFSSGRKTDNNVVGKAPKNKKHVDGEKHFDVTTVLDDAKKAQKATGLVTTTRLTHATPAAFAAHAEHRNMENEIAEQVLNKNVDVLLGGGKDHFLPTEEGGKRKDGKNLISKAQQKGYSLIEDKNGLERTHSPKLLGLFNNSHMKYELDRSTSKEPSLAEMTKKALQTVSKNKNGFFLMVEGGRIDHAGHANYPATTIQETLAFDQAVQEALHFAQKNPDTLVVVSADHETGGMSIGLNGEYAFHKDVIRKVKRSSEYIGEQLTKDRSNVKEVMAKYAGISDLTVDEEKRIQTERNPASAIAEVISHRAKIGWTTTGHTAVHVPVYAYGPGADKLTGTIDNTDIAKVISKAIK</sequence>
<name>A0ABU1IKH7_9BACL</name>
<keyword evidence="7" id="KW-0862">Zinc</keyword>
<evidence type="ECO:0000256" key="7">
    <source>
        <dbReference type="ARBA" id="ARBA00022833"/>
    </source>
</evidence>
<dbReference type="PANTHER" id="PTHR11596:SF5">
    <property type="entry name" value="ALKALINE PHOSPHATASE"/>
    <property type="match status" value="1"/>
</dbReference>
<evidence type="ECO:0000256" key="9">
    <source>
        <dbReference type="RuleBase" id="RU003946"/>
    </source>
</evidence>
<evidence type="ECO:0000256" key="2">
    <source>
        <dbReference type="ARBA" id="ARBA00001947"/>
    </source>
</evidence>
<evidence type="ECO:0000256" key="5">
    <source>
        <dbReference type="ARBA" id="ARBA00022723"/>
    </source>
</evidence>
<dbReference type="InterPro" id="IPR001952">
    <property type="entry name" value="Alkaline_phosphatase"/>
</dbReference>
<comment type="cofactor">
    <cofactor evidence="1">
        <name>Mg(2+)</name>
        <dbReference type="ChEBI" id="CHEBI:18420"/>
    </cofactor>
</comment>
<evidence type="ECO:0000256" key="8">
    <source>
        <dbReference type="ARBA" id="ARBA00022842"/>
    </source>
</evidence>
<dbReference type="SUPFAM" id="SSF53649">
    <property type="entry name" value="Alkaline phosphatase-like"/>
    <property type="match status" value="1"/>
</dbReference>
<gene>
    <name evidence="10" type="ORF">JOE21_001281</name>
</gene>
<dbReference type="PANTHER" id="PTHR11596">
    <property type="entry name" value="ALKALINE PHOSPHATASE"/>
    <property type="match status" value="1"/>
</dbReference>
<evidence type="ECO:0000313" key="10">
    <source>
        <dbReference type="EMBL" id="MDR6225290.1"/>
    </source>
</evidence>
<keyword evidence="8" id="KW-0460">Magnesium</keyword>
<dbReference type="Gene3D" id="1.10.60.40">
    <property type="match status" value="1"/>
</dbReference>
<evidence type="ECO:0000256" key="1">
    <source>
        <dbReference type="ARBA" id="ARBA00001946"/>
    </source>
</evidence>
<keyword evidence="5" id="KW-0479">Metal-binding</keyword>
<dbReference type="SMART" id="SM00098">
    <property type="entry name" value="alkPPc"/>
    <property type="match status" value="1"/>
</dbReference>
<comment type="similarity">
    <text evidence="3 9">Belongs to the alkaline phosphatase family.</text>
</comment>
<dbReference type="RefSeq" id="WP_309863707.1">
    <property type="nucleotide sequence ID" value="NZ_JAVDQG010000002.1"/>
</dbReference>